<organism evidence="10 11">
    <name type="scientific">Sinosporangium siamense</name>
    <dbReference type="NCBI Taxonomy" id="1367973"/>
    <lineage>
        <taxon>Bacteria</taxon>
        <taxon>Bacillati</taxon>
        <taxon>Actinomycetota</taxon>
        <taxon>Actinomycetes</taxon>
        <taxon>Streptosporangiales</taxon>
        <taxon>Streptosporangiaceae</taxon>
        <taxon>Sinosporangium</taxon>
    </lineage>
</organism>
<evidence type="ECO:0000256" key="8">
    <source>
        <dbReference type="SAM" id="Phobius"/>
    </source>
</evidence>
<dbReference type="GO" id="GO:0001508">
    <property type="term" value="P:action potential"/>
    <property type="evidence" value="ECO:0007669"/>
    <property type="project" value="TreeGrafter"/>
</dbReference>
<dbReference type="Gene3D" id="1.20.120.350">
    <property type="entry name" value="Voltage-gated potassium channels. Chain C"/>
    <property type="match status" value="1"/>
</dbReference>
<dbReference type="GO" id="GO:0008076">
    <property type="term" value="C:voltage-gated potassium channel complex"/>
    <property type="evidence" value="ECO:0007669"/>
    <property type="project" value="InterPro"/>
</dbReference>
<gene>
    <name evidence="10" type="ORF">Ssi02_58480</name>
</gene>
<dbReference type="PANTHER" id="PTHR11537:SF254">
    <property type="entry name" value="POTASSIUM VOLTAGE-GATED CHANNEL PROTEIN SHAB"/>
    <property type="match status" value="1"/>
</dbReference>
<keyword evidence="2" id="KW-0813">Transport</keyword>
<reference evidence="10" key="1">
    <citation type="submission" date="2021-01" db="EMBL/GenBank/DDBJ databases">
        <title>Whole genome shotgun sequence of Sinosporangium siamense NBRC 109515.</title>
        <authorList>
            <person name="Komaki H."/>
            <person name="Tamura T."/>
        </authorList>
    </citation>
    <scope>NUCLEOTIDE SEQUENCE</scope>
    <source>
        <strain evidence="10">NBRC 109515</strain>
    </source>
</reference>
<dbReference type="RefSeq" id="WP_204030668.1">
    <property type="nucleotide sequence ID" value="NZ_BOOW01000037.1"/>
</dbReference>
<feature type="domain" description="Potassium channel" evidence="9">
    <location>
        <begin position="141"/>
        <end position="208"/>
    </location>
</feature>
<feature type="transmembrane region" description="Helical" evidence="8">
    <location>
        <begin position="187"/>
        <end position="208"/>
    </location>
</feature>
<sequence>MASPPGRVARLAAWERRTDVPLIVLSLLFLGAFTVIALAPGLPRVWHTVFRAVLLITWALFLVDFAVRFALAPRRGAYLAKQVLNLAILLIPPLAPLRVVGMLSRAGIAHRGRRLGVRAQTAWYAMLTTTLLGFSASLSALIFERNAPGSTITTFGDALWWTASTMTTTGYGDTYPVTWQGRLVGSVLMLSGIGLFGVVTASFTAWFVSRFDEDPPA</sequence>
<dbReference type="Gene3D" id="1.20.5.110">
    <property type="match status" value="1"/>
</dbReference>
<evidence type="ECO:0000256" key="7">
    <source>
        <dbReference type="ARBA" id="ARBA00023303"/>
    </source>
</evidence>
<feature type="transmembrane region" description="Helical" evidence="8">
    <location>
        <begin position="48"/>
        <end position="71"/>
    </location>
</feature>
<evidence type="ECO:0000256" key="1">
    <source>
        <dbReference type="ARBA" id="ARBA00004141"/>
    </source>
</evidence>
<dbReference type="Proteomes" id="UP000606172">
    <property type="component" value="Unassembled WGS sequence"/>
</dbReference>
<evidence type="ECO:0000313" key="10">
    <source>
        <dbReference type="EMBL" id="GII95617.1"/>
    </source>
</evidence>
<keyword evidence="6 8" id="KW-0472">Membrane</keyword>
<dbReference type="InterPro" id="IPR013099">
    <property type="entry name" value="K_chnl_dom"/>
</dbReference>
<dbReference type="AlphaFoldDB" id="A0A919RKR2"/>
<name>A0A919RKR2_9ACTN</name>
<dbReference type="InterPro" id="IPR028325">
    <property type="entry name" value="VG_K_chnl"/>
</dbReference>
<feature type="transmembrane region" description="Helical" evidence="8">
    <location>
        <begin position="123"/>
        <end position="143"/>
    </location>
</feature>
<keyword evidence="7" id="KW-0407">Ion channel</keyword>
<evidence type="ECO:0000259" key="9">
    <source>
        <dbReference type="Pfam" id="PF07885"/>
    </source>
</evidence>
<dbReference type="SUPFAM" id="SSF81324">
    <property type="entry name" value="Voltage-gated potassium channels"/>
    <property type="match status" value="1"/>
</dbReference>
<keyword evidence="3 8" id="KW-0812">Transmembrane</keyword>
<evidence type="ECO:0000313" key="11">
    <source>
        <dbReference type="Proteomes" id="UP000606172"/>
    </source>
</evidence>
<proteinExistence type="predicted"/>
<protein>
    <recommendedName>
        <fullName evidence="9">Potassium channel domain-containing protein</fullName>
    </recommendedName>
</protein>
<evidence type="ECO:0000256" key="4">
    <source>
        <dbReference type="ARBA" id="ARBA00022989"/>
    </source>
</evidence>
<dbReference type="InterPro" id="IPR027359">
    <property type="entry name" value="Volt_channel_dom_sf"/>
</dbReference>
<evidence type="ECO:0000256" key="5">
    <source>
        <dbReference type="ARBA" id="ARBA00023065"/>
    </source>
</evidence>
<comment type="caution">
    <text evidence="10">The sequence shown here is derived from an EMBL/GenBank/DDBJ whole genome shotgun (WGS) entry which is preliminary data.</text>
</comment>
<accession>A0A919RKR2</accession>
<dbReference type="Gene3D" id="1.10.287.70">
    <property type="match status" value="1"/>
</dbReference>
<dbReference type="PANTHER" id="PTHR11537">
    <property type="entry name" value="VOLTAGE-GATED POTASSIUM CHANNEL"/>
    <property type="match status" value="1"/>
</dbReference>
<keyword evidence="4 8" id="KW-1133">Transmembrane helix</keyword>
<feature type="transmembrane region" description="Helical" evidence="8">
    <location>
        <begin position="83"/>
        <end position="103"/>
    </location>
</feature>
<evidence type="ECO:0000256" key="2">
    <source>
        <dbReference type="ARBA" id="ARBA00022448"/>
    </source>
</evidence>
<keyword evidence="11" id="KW-1185">Reference proteome</keyword>
<evidence type="ECO:0000256" key="6">
    <source>
        <dbReference type="ARBA" id="ARBA00023136"/>
    </source>
</evidence>
<feature type="transmembrane region" description="Helical" evidence="8">
    <location>
        <begin position="20"/>
        <end position="42"/>
    </location>
</feature>
<keyword evidence="5" id="KW-0406">Ion transport</keyword>
<dbReference type="Pfam" id="PF07885">
    <property type="entry name" value="Ion_trans_2"/>
    <property type="match status" value="1"/>
</dbReference>
<dbReference type="EMBL" id="BOOW01000037">
    <property type="protein sequence ID" value="GII95617.1"/>
    <property type="molecule type" value="Genomic_DNA"/>
</dbReference>
<dbReference type="GO" id="GO:0005249">
    <property type="term" value="F:voltage-gated potassium channel activity"/>
    <property type="evidence" value="ECO:0007669"/>
    <property type="project" value="InterPro"/>
</dbReference>
<comment type="subcellular location">
    <subcellularLocation>
        <location evidence="1">Membrane</location>
        <topology evidence="1">Multi-pass membrane protein</topology>
    </subcellularLocation>
</comment>
<evidence type="ECO:0000256" key="3">
    <source>
        <dbReference type="ARBA" id="ARBA00022692"/>
    </source>
</evidence>